<keyword evidence="10 16" id="KW-1133">Transmembrane helix</keyword>
<dbReference type="PANTHER" id="PTHR47410">
    <property type="entry name" value="TOLL-LIKE RECEPTOR 7-RELATED"/>
    <property type="match status" value="1"/>
</dbReference>
<dbReference type="InterPro" id="IPR003591">
    <property type="entry name" value="Leu-rich_rpt_typical-subtyp"/>
</dbReference>
<comment type="subcellular location">
    <subcellularLocation>
        <location evidence="15">Endomembrane system</location>
        <topology evidence="15">Single-pass type I membrane protein</topology>
    </subcellularLocation>
    <subcellularLocation>
        <location evidence="1">Endosome</location>
    </subcellularLocation>
</comment>
<dbReference type="InterPro" id="IPR001611">
    <property type="entry name" value="Leu-rich_rpt"/>
</dbReference>
<keyword evidence="3" id="KW-0399">Innate immunity</keyword>
<keyword evidence="11 16" id="KW-0472">Membrane</keyword>
<evidence type="ECO:0000256" key="16">
    <source>
        <dbReference type="SAM" id="Phobius"/>
    </source>
</evidence>
<evidence type="ECO:0000256" key="1">
    <source>
        <dbReference type="ARBA" id="ARBA00004177"/>
    </source>
</evidence>
<name>A0ABP0EVD3_CLALP</name>
<keyword evidence="5 16" id="KW-0812">Transmembrane</keyword>
<organism evidence="19 20">
    <name type="scientific">Clavelina lepadiformis</name>
    <name type="common">Light-bulb sea squirt</name>
    <name type="synonym">Ascidia lepadiformis</name>
    <dbReference type="NCBI Taxonomy" id="159417"/>
    <lineage>
        <taxon>Eukaryota</taxon>
        <taxon>Metazoa</taxon>
        <taxon>Chordata</taxon>
        <taxon>Tunicata</taxon>
        <taxon>Ascidiacea</taxon>
        <taxon>Aplousobranchia</taxon>
        <taxon>Clavelinidae</taxon>
        <taxon>Clavelina</taxon>
    </lineage>
</organism>
<keyword evidence="4" id="KW-0433">Leucine-rich repeat</keyword>
<dbReference type="PROSITE" id="PS50104">
    <property type="entry name" value="TIR"/>
    <property type="match status" value="1"/>
</dbReference>
<dbReference type="PROSITE" id="PS51450">
    <property type="entry name" value="LRR"/>
    <property type="match status" value="4"/>
</dbReference>
<evidence type="ECO:0000256" key="14">
    <source>
        <dbReference type="ARBA" id="ARBA00023198"/>
    </source>
</evidence>
<dbReference type="InterPro" id="IPR032675">
    <property type="entry name" value="LRR_dom_sf"/>
</dbReference>
<dbReference type="SUPFAM" id="SSF52058">
    <property type="entry name" value="L domain-like"/>
    <property type="match status" value="3"/>
</dbReference>
<evidence type="ECO:0000256" key="8">
    <source>
        <dbReference type="ARBA" id="ARBA00022753"/>
    </source>
</evidence>
<evidence type="ECO:0000256" key="5">
    <source>
        <dbReference type="ARBA" id="ARBA00022692"/>
    </source>
</evidence>
<keyword evidence="14" id="KW-0395">Inflammatory response</keyword>
<evidence type="ECO:0000256" key="2">
    <source>
        <dbReference type="ARBA" id="ARBA00009634"/>
    </source>
</evidence>
<protein>
    <recommendedName>
        <fullName evidence="18">TIR domain-containing protein</fullName>
    </recommendedName>
</protein>
<dbReference type="Proteomes" id="UP001642483">
    <property type="component" value="Unassembled WGS sequence"/>
</dbReference>
<comment type="caution">
    <text evidence="19">The sequence shown here is derived from an EMBL/GenBank/DDBJ whole genome shotgun (WGS) entry which is preliminary data.</text>
</comment>
<feature type="transmembrane region" description="Helical" evidence="16">
    <location>
        <begin position="853"/>
        <end position="873"/>
    </location>
</feature>
<comment type="similarity">
    <text evidence="2">Belongs to the Toll-like receptor family.</text>
</comment>
<dbReference type="Gene3D" id="3.80.10.10">
    <property type="entry name" value="Ribonuclease Inhibitor"/>
    <property type="match status" value="1"/>
</dbReference>
<dbReference type="SMART" id="SM00255">
    <property type="entry name" value="TIR"/>
    <property type="match status" value="1"/>
</dbReference>
<evidence type="ECO:0000256" key="12">
    <source>
        <dbReference type="ARBA" id="ARBA00023170"/>
    </source>
</evidence>
<dbReference type="Pfam" id="PF13306">
    <property type="entry name" value="LRR_5"/>
    <property type="match status" value="1"/>
</dbReference>
<evidence type="ECO:0000256" key="6">
    <source>
        <dbReference type="ARBA" id="ARBA00022729"/>
    </source>
</evidence>
<feature type="chain" id="PRO_5046773958" description="TIR domain-containing protein" evidence="17">
    <location>
        <begin position="20"/>
        <end position="1057"/>
    </location>
</feature>
<feature type="signal peptide" evidence="17">
    <location>
        <begin position="1"/>
        <end position="19"/>
    </location>
</feature>
<dbReference type="PANTHER" id="PTHR47410:SF5">
    <property type="entry name" value="TOLL-LIKE RECEPTOR 3"/>
    <property type="match status" value="1"/>
</dbReference>
<dbReference type="InterPro" id="IPR026906">
    <property type="entry name" value="LRR_5"/>
</dbReference>
<proteinExistence type="inferred from homology"/>
<evidence type="ECO:0000256" key="9">
    <source>
        <dbReference type="ARBA" id="ARBA00022859"/>
    </source>
</evidence>
<accession>A0ABP0EVD3</accession>
<evidence type="ECO:0000313" key="20">
    <source>
        <dbReference type="Proteomes" id="UP001642483"/>
    </source>
</evidence>
<gene>
    <name evidence="19" type="ORF">CVLEPA_LOCUS394</name>
</gene>
<keyword evidence="20" id="KW-1185">Reference proteome</keyword>
<dbReference type="Pfam" id="PF01582">
    <property type="entry name" value="TIR"/>
    <property type="match status" value="1"/>
</dbReference>
<evidence type="ECO:0000256" key="17">
    <source>
        <dbReference type="SAM" id="SignalP"/>
    </source>
</evidence>
<keyword evidence="8" id="KW-0967">Endosome</keyword>
<sequence>MSWLLKLILQCLLLSSVFSRNPLNPCDEVQIVQGSKFCPDDESPFFDKNMCFEISPWLHHNFVEINCAASGLTKVPQNLKKNVEVLELSSNMISRIKQQDFISYPNISLLFLNQHYVSRFKAHNHLYIEPGALQHLIHLKLLFLDNNYLYEFPQELPPSVATLGIAVTFLGDVTAQLRALPNLTSLYSGGNCNRYVQPNVCPRSFTITQPLSPHLKYLSLTFNNWKRIPRHLLGNELITFTFDANPVNRLRKDDFMNATSLEILSMMHMLSSFSSLIVENGVFDPLGNLKYLVLSGNRIQHLPIGVFQNNKNLEVLDLSWNLLKQTIFEARFLFNLNNLRIIALAFNGNCQSPVSTEVLRLGKAFSSLFSIESLLIGNYFDSQGFAEASVQFDKIDNQSFSNLSNLTHLSTIDISHCNVGHISSDAWSGLRHLKSIRASNNLLTFNNKSFSETIITTLQRKLPKDQSTFPHPVINDRKRDQLSDRKKYLCDGSGFLEYSNNRITTLSENKFFLSSTTILDLSNNQIREIRSDDLNHLTNLCWIDLSNNPLQTIDHFTFSSLSKLKAIFFINDHQLSNFDFSFLCHFSISARIQLFWKLEGNDLALVLDSWHERNKCEIRSLLALDASHNIMTETWFPNKMNILQIMPDLVLLDFSYSGLQNVFIDHGTHVVNNLEYLYMIHNHLVTIPSTALRSTTRLRILRLDYNNIVELKGNLSFLVHLKEFTIAHNNIRFIQSGFFSLLKLEVLVLSHNFISRLDPSIFDKVMLDSLLYLDIRGNDLDCFCHDWEKFYRWFITDASYSTKLPGFFPRCTLEMDKYYGGCVACHSPLNLRGRSISRFGFNTSCDLQKDFKYTIAFTIFFILFTLCGTIGYSKWFKRLIFRKVNEYFRVQALKPGDVSSFSSTNKVAFVFFDHNNNELGDWVDNKLVPGMINGNPSIELLLAGRDVDAGAAPNENLLRLVTKSRKTIVMFSGNFCNTPICRFVLSALQELQCSAGRDQLILVEWHGEVAARVPELIQQTFNRNFYNFLRFDQANDDEVMFFETLGTAFASGTILDD</sequence>
<evidence type="ECO:0000256" key="10">
    <source>
        <dbReference type="ARBA" id="ARBA00022989"/>
    </source>
</evidence>
<reference evidence="19 20" key="1">
    <citation type="submission" date="2024-02" db="EMBL/GenBank/DDBJ databases">
        <authorList>
            <person name="Daric V."/>
            <person name="Darras S."/>
        </authorList>
    </citation>
    <scope>NUCLEOTIDE SEQUENCE [LARGE SCALE GENOMIC DNA]</scope>
</reference>
<dbReference type="Gene3D" id="3.40.50.10140">
    <property type="entry name" value="Toll/interleukin-1 receptor homology (TIR) domain"/>
    <property type="match status" value="1"/>
</dbReference>
<keyword evidence="9" id="KW-0391">Immunity</keyword>
<dbReference type="Pfam" id="PF13855">
    <property type="entry name" value="LRR_8"/>
    <property type="match status" value="3"/>
</dbReference>
<evidence type="ECO:0000256" key="7">
    <source>
        <dbReference type="ARBA" id="ARBA00022737"/>
    </source>
</evidence>
<keyword evidence="6 17" id="KW-0732">Signal</keyword>
<evidence type="ECO:0000256" key="13">
    <source>
        <dbReference type="ARBA" id="ARBA00023180"/>
    </source>
</evidence>
<dbReference type="InterPro" id="IPR035897">
    <property type="entry name" value="Toll_tir_struct_dom_sf"/>
</dbReference>
<evidence type="ECO:0000313" key="19">
    <source>
        <dbReference type="EMBL" id="CAK8671348.1"/>
    </source>
</evidence>
<dbReference type="EMBL" id="CAWYQH010000001">
    <property type="protein sequence ID" value="CAK8671348.1"/>
    <property type="molecule type" value="Genomic_DNA"/>
</dbReference>
<dbReference type="SUPFAM" id="SSF52200">
    <property type="entry name" value="Toll/Interleukin receptor TIR domain"/>
    <property type="match status" value="1"/>
</dbReference>
<dbReference type="SMART" id="SM00369">
    <property type="entry name" value="LRR_TYP"/>
    <property type="match status" value="10"/>
</dbReference>
<feature type="domain" description="TIR" evidence="18">
    <location>
        <begin position="904"/>
        <end position="1049"/>
    </location>
</feature>
<evidence type="ECO:0000259" key="18">
    <source>
        <dbReference type="PROSITE" id="PS50104"/>
    </source>
</evidence>
<evidence type="ECO:0000256" key="3">
    <source>
        <dbReference type="ARBA" id="ARBA00022588"/>
    </source>
</evidence>
<evidence type="ECO:0000256" key="15">
    <source>
        <dbReference type="ARBA" id="ARBA00046288"/>
    </source>
</evidence>
<dbReference type="InterPro" id="IPR000157">
    <property type="entry name" value="TIR_dom"/>
</dbReference>
<keyword evidence="13" id="KW-0325">Glycoprotein</keyword>
<keyword evidence="12" id="KW-0675">Receptor</keyword>
<evidence type="ECO:0000256" key="11">
    <source>
        <dbReference type="ARBA" id="ARBA00023136"/>
    </source>
</evidence>
<keyword evidence="7" id="KW-0677">Repeat</keyword>
<evidence type="ECO:0000256" key="4">
    <source>
        <dbReference type="ARBA" id="ARBA00022614"/>
    </source>
</evidence>